<proteinExistence type="inferred from homology"/>
<dbReference type="PANTHER" id="PTHR43755">
    <property type="match status" value="1"/>
</dbReference>
<dbReference type="Pfam" id="PF07992">
    <property type="entry name" value="Pyr_redox_2"/>
    <property type="match status" value="1"/>
</dbReference>
<evidence type="ECO:0000313" key="17">
    <source>
        <dbReference type="Proteomes" id="UP000261812"/>
    </source>
</evidence>
<accession>A0A3B7MCW1</accession>
<comment type="catalytic activity">
    <reaction evidence="9">
        <text>n a quinone + n hydrogen sulfide + n H(+) = polysulfur(n-2) + n a quinol</text>
        <dbReference type="Rhea" id="RHEA:30239"/>
        <dbReference type="Rhea" id="RHEA-COMP:19475"/>
        <dbReference type="ChEBI" id="CHEBI:15378"/>
        <dbReference type="ChEBI" id="CHEBI:17909"/>
        <dbReference type="ChEBI" id="CHEBI:24646"/>
        <dbReference type="ChEBI" id="CHEBI:29919"/>
        <dbReference type="ChEBI" id="CHEBI:132124"/>
        <dbReference type="EC" id="1.8.5.4"/>
    </reaction>
</comment>
<evidence type="ECO:0000256" key="12">
    <source>
        <dbReference type="ARBA" id="ARBA00066453"/>
    </source>
</evidence>
<dbReference type="PANTHER" id="PTHR43755:SF1">
    <property type="entry name" value="FAD-DEPENDENT PYRIDINE NUCLEOTIDE-DISULPHIDE OXIDOREDUCTASE"/>
    <property type="match status" value="1"/>
</dbReference>
<comment type="similarity">
    <text evidence="11">Belongs to the SQRD family.</text>
</comment>
<comment type="cofactor">
    <cofactor evidence="1">
        <name>FAD</name>
        <dbReference type="ChEBI" id="CHEBI:57692"/>
    </cofactor>
</comment>
<dbReference type="GO" id="GO:0048038">
    <property type="term" value="F:quinone binding"/>
    <property type="evidence" value="ECO:0007669"/>
    <property type="project" value="UniProtKB-KW"/>
</dbReference>
<comment type="subcellular location">
    <subcellularLocation>
        <location evidence="2">Membrane</location>
        <topology evidence="2">Peripheral membrane protein</topology>
    </subcellularLocation>
</comment>
<dbReference type="GO" id="GO:0000166">
    <property type="term" value="F:nucleotide binding"/>
    <property type="evidence" value="ECO:0007669"/>
    <property type="project" value="UniProtKB-KW"/>
</dbReference>
<evidence type="ECO:0000256" key="9">
    <source>
        <dbReference type="ARBA" id="ARBA00050821"/>
    </source>
</evidence>
<keyword evidence="3" id="KW-0285">Flavoprotein</keyword>
<evidence type="ECO:0000256" key="10">
    <source>
        <dbReference type="ARBA" id="ARBA00054727"/>
    </source>
</evidence>
<dbReference type="GO" id="GO:0016020">
    <property type="term" value="C:membrane"/>
    <property type="evidence" value="ECO:0007669"/>
    <property type="project" value="UniProtKB-SubCell"/>
</dbReference>
<keyword evidence="5" id="KW-0547">Nucleotide-binding</keyword>
<evidence type="ECO:0000259" key="15">
    <source>
        <dbReference type="Pfam" id="PF07992"/>
    </source>
</evidence>
<evidence type="ECO:0000313" key="16">
    <source>
        <dbReference type="EMBL" id="AXY67435.1"/>
    </source>
</evidence>
<evidence type="ECO:0000256" key="6">
    <source>
        <dbReference type="ARBA" id="ARBA00022827"/>
    </source>
</evidence>
<evidence type="ECO:0000256" key="11">
    <source>
        <dbReference type="ARBA" id="ARBA00060891"/>
    </source>
</evidence>
<comment type="function">
    <text evidence="10">Catalyzes the oxidation of hydrogen sulfide, with the help of a quinone. Consecutive reaction cycles lead to the accumulation of a polysulfide product on the active site Cys residues; these products are released when they exceed a critical length, typically as cyclooctasulfur.</text>
</comment>
<dbReference type="Proteomes" id="UP000261812">
    <property type="component" value="Chromosome"/>
</dbReference>
<evidence type="ECO:0000256" key="2">
    <source>
        <dbReference type="ARBA" id="ARBA00004170"/>
    </source>
</evidence>
<keyword evidence="4" id="KW-0874">Quinone</keyword>
<dbReference type="FunFam" id="3.50.50.100:FF:000017">
    <property type="entry name" value="Sulfide-quinone reductase"/>
    <property type="match status" value="1"/>
</dbReference>
<name>A0A3B7MCW1_9CYAN</name>
<feature type="domain" description="FAD/NAD(P)-binding" evidence="15">
    <location>
        <begin position="3"/>
        <end position="241"/>
    </location>
</feature>
<keyword evidence="17" id="KW-1185">Reference proteome</keyword>
<evidence type="ECO:0000256" key="3">
    <source>
        <dbReference type="ARBA" id="ARBA00022630"/>
    </source>
</evidence>
<dbReference type="InterPro" id="IPR052541">
    <property type="entry name" value="SQRD"/>
</dbReference>
<evidence type="ECO:0000256" key="1">
    <source>
        <dbReference type="ARBA" id="ARBA00001974"/>
    </source>
</evidence>
<organism evidence="16 17">
    <name type="scientific">Thermosynechococcus sichuanensis E542</name>
    <dbReference type="NCBI Taxonomy" id="2016101"/>
    <lineage>
        <taxon>Bacteria</taxon>
        <taxon>Bacillati</taxon>
        <taxon>Cyanobacteriota</taxon>
        <taxon>Cyanophyceae</taxon>
        <taxon>Acaryochloridales</taxon>
        <taxon>Thermosynechococcaceae</taxon>
        <taxon>Thermosynechococcus</taxon>
        <taxon>Thermosynechococcus sichuanensis</taxon>
    </lineage>
</organism>
<dbReference type="RefSeq" id="WP_181496103.1">
    <property type="nucleotide sequence ID" value="NZ_CP032152.1"/>
</dbReference>
<dbReference type="AlphaFoldDB" id="A0A3B7MCW1"/>
<evidence type="ECO:0000256" key="5">
    <source>
        <dbReference type="ARBA" id="ARBA00022741"/>
    </source>
</evidence>
<evidence type="ECO:0000256" key="7">
    <source>
        <dbReference type="ARBA" id="ARBA00023002"/>
    </source>
</evidence>
<reference evidence="17" key="1">
    <citation type="submission" date="2018-09" db="EMBL/GenBank/DDBJ databases">
        <title>Complete genome sequence of thermophilic cyanobacteria strain Thermosynechococcus elongatus PKUAC-SCTE542.</title>
        <authorList>
            <person name="Liang Y."/>
            <person name="Tang J."/>
            <person name="Daroch M."/>
        </authorList>
    </citation>
    <scope>NUCLEOTIDE SEQUENCE [LARGE SCALE GENOMIC DNA]</scope>
    <source>
        <strain evidence="17">E542</strain>
    </source>
</reference>
<keyword evidence="7" id="KW-0560">Oxidoreductase</keyword>
<protein>
    <recommendedName>
        <fullName evidence="13">Sulfide-quinone reductase</fullName>
        <ecNumber evidence="12">1.8.5.4</ecNumber>
    </recommendedName>
    <alternativeName>
        <fullName evidence="14">Sulfide:quinone oxidoreductase</fullName>
    </alternativeName>
</protein>
<dbReference type="EMBL" id="CP032152">
    <property type="protein sequence ID" value="AXY67435.1"/>
    <property type="molecule type" value="Genomic_DNA"/>
</dbReference>
<dbReference type="EC" id="1.8.5.4" evidence="12"/>
<evidence type="ECO:0000256" key="13">
    <source>
        <dbReference type="ARBA" id="ARBA00071264"/>
    </source>
</evidence>
<dbReference type="GO" id="GO:0070224">
    <property type="term" value="F:sulfide:quinone oxidoreductase activity"/>
    <property type="evidence" value="ECO:0007669"/>
    <property type="project" value="UniProtKB-EC"/>
</dbReference>
<gene>
    <name evidence="16" type="ORF">D3A95_02595</name>
</gene>
<keyword evidence="6" id="KW-0274">FAD</keyword>
<dbReference type="Gene3D" id="3.50.50.100">
    <property type="match status" value="1"/>
</dbReference>
<dbReference type="SUPFAM" id="SSF51905">
    <property type="entry name" value="FAD/NAD(P)-binding domain"/>
    <property type="match status" value="2"/>
</dbReference>
<keyword evidence="8" id="KW-0472">Membrane</keyword>
<dbReference type="InterPro" id="IPR023753">
    <property type="entry name" value="FAD/NAD-binding_dom"/>
</dbReference>
<dbReference type="InterPro" id="IPR036188">
    <property type="entry name" value="FAD/NAD-bd_sf"/>
</dbReference>
<evidence type="ECO:0000256" key="14">
    <source>
        <dbReference type="ARBA" id="ARBA00081101"/>
    </source>
</evidence>
<evidence type="ECO:0000256" key="8">
    <source>
        <dbReference type="ARBA" id="ARBA00023136"/>
    </source>
</evidence>
<sequence>MARVVVLGAGIGGLPTAYELRHRLGDRHQVVLVSDVDRFTFIPGLVAVALGHNSLERLQVSLETVSRRHGLAWVQGKVQQVDPKAKKVYLPRQTLDYDYLVIATGAELALDVIPGLGIHSHSVCTPTHAVAAHRAWQAFLKDPRDLVVGAAPGASCFGPAYEFLFLAEHALRRHGLRDRVKITFITPEPYIGHLGIGGLANSDRLTLDLIEKRGIETITNAAITAIEQNCILLQDGQRIPFGYSMILPPFRGAAFVRASGLGNEKGFLPLLPTLQHPDYPEIYGVGISVHLPSLEVTPVPIGLPKTGQMTEEMAIAASHNIAVALGELAAEPVVPTLDALCFADFGDTGIAYIAAPVIPETLGQKRRLAYAMQGLWVSWVKAAFERYFLLKMRWGLSVPWFEQWGLRLFFGLSLVRPLQPTVLPEPQPTMKV</sequence>
<evidence type="ECO:0000256" key="4">
    <source>
        <dbReference type="ARBA" id="ARBA00022719"/>
    </source>
</evidence>
<dbReference type="KEGG" id="tsq:D3A95_02595"/>